<feature type="transmembrane region" description="Helical" evidence="1">
    <location>
        <begin position="47"/>
        <end position="64"/>
    </location>
</feature>
<accession>A0A2T0WB76</accession>
<organism evidence="2 3">
    <name type="scientific">Mongoliibacter ruber</name>
    <dbReference type="NCBI Taxonomy" id="1750599"/>
    <lineage>
        <taxon>Bacteria</taxon>
        <taxon>Pseudomonadati</taxon>
        <taxon>Bacteroidota</taxon>
        <taxon>Cytophagia</taxon>
        <taxon>Cytophagales</taxon>
        <taxon>Cyclobacteriaceae</taxon>
        <taxon>Mongoliibacter</taxon>
    </lineage>
</organism>
<evidence type="ECO:0000313" key="3">
    <source>
        <dbReference type="Proteomes" id="UP000238157"/>
    </source>
</evidence>
<dbReference type="EMBL" id="PVTR01000025">
    <property type="protein sequence ID" value="PRY83784.1"/>
    <property type="molecule type" value="Genomic_DNA"/>
</dbReference>
<keyword evidence="1" id="KW-0812">Transmembrane</keyword>
<keyword evidence="1" id="KW-0472">Membrane</keyword>
<reference evidence="2 3" key="1">
    <citation type="submission" date="2018-03" db="EMBL/GenBank/DDBJ databases">
        <title>Genomic Encyclopedia of Archaeal and Bacterial Type Strains, Phase II (KMG-II): from individual species to whole genera.</title>
        <authorList>
            <person name="Goeker M."/>
        </authorList>
    </citation>
    <scope>NUCLEOTIDE SEQUENCE [LARGE SCALE GENOMIC DNA]</scope>
    <source>
        <strain evidence="2 3">DSM 27929</strain>
    </source>
</reference>
<name>A0A2T0WB76_9BACT</name>
<dbReference type="AlphaFoldDB" id="A0A2T0WB76"/>
<evidence type="ECO:0000256" key="1">
    <source>
        <dbReference type="SAM" id="Phobius"/>
    </source>
</evidence>
<evidence type="ECO:0000313" key="2">
    <source>
        <dbReference type="EMBL" id="PRY83784.1"/>
    </source>
</evidence>
<protein>
    <submittedName>
        <fullName evidence="2">Uncharacterized protein</fullName>
    </submittedName>
</protein>
<dbReference type="RefSeq" id="WP_106135647.1">
    <property type="nucleotide sequence ID" value="NZ_PVTR01000025.1"/>
</dbReference>
<gene>
    <name evidence="2" type="ORF">CLW00_1251</name>
</gene>
<keyword evidence="1" id="KW-1133">Transmembrane helix</keyword>
<comment type="caution">
    <text evidence="2">The sequence shown here is derived from an EMBL/GenBank/DDBJ whole genome shotgun (WGS) entry which is preliminary data.</text>
</comment>
<dbReference type="Proteomes" id="UP000238157">
    <property type="component" value="Unassembled WGS sequence"/>
</dbReference>
<keyword evidence="3" id="KW-1185">Reference proteome</keyword>
<sequence>MLAWLGLLTILLLLFLVMTKKMAAVVALILVPPVLCGYSLGEIYCVGFQYFIHSIFVVLGVSVYF</sequence>
<proteinExistence type="predicted"/>